<dbReference type="InterPro" id="IPR006076">
    <property type="entry name" value="FAD-dep_OxRdtase"/>
</dbReference>
<accession>A0AA38FHL7</accession>
<evidence type="ECO:0000313" key="6">
    <source>
        <dbReference type="Proteomes" id="UP000824469"/>
    </source>
</evidence>
<dbReference type="PANTHER" id="PTHR13847">
    <property type="entry name" value="SARCOSINE DEHYDROGENASE-RELATED"/>
    <property type="match status" value="1"/>
</dbReference>
<dbReference type="Gene3D" id="3.50.50.60">
    <property type="entry name" value="FAD/NAD(P)-binding domain"/>
    <property type="match status" value="1"/>
</dbReference>
<gene>
    <name evidence="5" type="ORF">KI387_014921</name>
</gene>
<comment type="caution">
    <text evidence="5">The sequence shown here is derived from an EMBL/GenBank/DDBJ whole genome shotgun (WGS) entry which is preliminary data.</text>
</comment>
<comment type="function">
    <text evidence="3">Required for the assembly of the mitochondrial membrane respiratory chain NADH dehydrogenase (Complex I). Involved in mid-late stages of complex I assembly.</text>
</comment>
<dbReference type="AlphaFoldDB" id="A0AA38FHL7"/>
<dbReference type="GO" id="GO:0005737">
    <property type="term" value="C:cytoplasm"/>
    <property type="evidence" value="ECO:0007669"/>
    <property type="project" value="TreeGrafter"/>
</dbReference>
<evidence type="ECO:0000256" key="1">
    <source>
        <dbReference type="ARBA" id="ARBA00023002"/>
    </source>
</evidence>
<protein>
    <recommendedName>
        <fullName evidence="2">FAD-dependent oxidoreductase domain-containing protein 1</fullName>
    </recommendedName>
</protein>
<name>A0AA38FHL7_TAXCH</name>
<dbReference type="Proteomes" id="UP000824469">
    <property type="component" value="Unassembled WGS sequence"/>
</dbReference>
<dbReference type="PANTHER" id="PTHR13847:SF287">
    <property type="entry name" value="FAD-DEPENDENT OXIDOREDUCTASE DOMAIN-CONTAINING PROTEIN 1"/>
    <property type="match status" value="1"/>
</dbReference>
<evidence type="ECO:0000313" key="5">
    <source>
        <dbReference type="EMBL" id="KAH9303338.1"/>
    </source>
</evidence>
<proteinExistence type="predicted"/>
<dbReference type="InterPro" id="IPR036188">
    <property type="entry name" value="FAD/NAD-bd_sf"/>
</dbReference>
<dbReference type="OMA" id="LPLEECF"/>
<evidence type="ECO:0000256" key="3">
    <source>
        <dbReference type="ARBA" id="ARBA00046185"/>
    </source>
</evidence>
<dbReference type="EMBL" id="JAHRHJ020000009">
    <property type="protein sequence ID" value="KAH9303338.1"/>
    <property type="molecule type" value="Genomic_DNA"/>
</dbReference>
<feature type="domain" description="FAD dependent oxidoreductase" evidence="4">
    <location>
        <begin position="90"/>
        <end position="248"/>
    </location>
</feature>
<keyword evidence="6" id="KW-1185">Reference proteome</keyword>
<keyword evidence="1" id="KW-0560">Oxidoreductase</keyword>
<dbReference type="Gene3D" id="3.30.9.10">
    <property type="entry name" value="D-Amino Acid Oxidase, subunit A, domain 2"/>
    <property type="match status" value="1"/>
</dbReference>
<evidence type="ECO:0000256" key="2">
    <source>
        <dbReference type="ARBA" id="ARBA00039785"/>
    </source>
</evidence>
<sequence length="257" mass="27889">MAALVSSALLPLEECFGFPQIRAGFSSRRCLIKQKDVFSPTKKVQCSGSYKPAGNATYFSANSYVYGDKTRTAVPFARVNTGTLEKLDFDVVIVGAGIIGLTIARHFLFNTNLSVAIIDAKRPCAGATGAGQGYIWMGYRTPGSDKWELEARSKQLWEAFVDEVEASGLDPLETLGWKKTGSLLVGTTSEESMILQERVKLLSKAGIRAEFMPASCLHQVEPALEVEKEGGAAFIPDDSQIDAKLAVSFIEEVCSHH</sequence>
<dbReference type="SUPFAM" id="SSF51905">
    <property type="entry name" value="FAD/NAD(P)-binding domain"/>
    <property type="match status" value="1"/>
</dbReference>
<dbReference type="GO" id="GO:0016491">
    <property type="term" value="F:oxidoreductase activity"/>
    <property type="evidence" value="ECO:0007669"/>
    <property type="project" value="UniProtKB-KW"/>
</dbReference>
<reference evidence="5 6" key="1">
    <citation type="journal article" date="2021" name="Nat. Plants">
        <title>The Taxus genome provides insights into paclitaxel biosynthesis.</title>
        <authorList>
            <person name="Xiong X."/>
            <person name="Gou J."/>
            <person name="Liao Q."/>
            <person name="Li Y."/>
            <person name="Zhou Q."/>
            <person name="Bi G."/>
            <person name="Li C."/>
            <person name="Du R."/>
            <person name="Wang X."/>
            <person name="Sun T."/>
            <person name="Guo L."/>
            <person name="Liang H."/>
            <person name="Lu P."/>
            <person name="Wu Y."/>
            <person name="Zhang Z."/>
            <person name="Ro D.K."/>
            <person name="Shang Y."/>
            <person name="Huang S."/>
            <person name="Yan J."/>
        </authorList>
    </citation>
    <scope>NUCLEOTIDE SEQUENCE [LARGE SCALE GENOMIC DNA]</scope>
    <source>
        <strain evidence="5">Ta-2019</strain>
    </source>
</reference>
<evidence type="ECO:0000259" key="4">
    <source>
        <dbReference type="Pfam" id="PF01266"/>
    </source>
</evidence>
<organism evidence="5 6">
    <name type="scientific">Taxus chinensis</name>
    <name type="common">Chinese yew</name>
    <name type="synonym">Taxus wallichiana var. chinensis</name>
    <dbReference type="NCBI Taxonomy" id="29808"/>
    <lineage>
        <taxon>Eukaryota</taxon>
        <taxon>Viridiplantae</taxon>
        <taxon>Streptophyta</taxon>
        <taxon>Embryophyta</taxon>
        <taxon>Tracheophyta</taxon>
        <taxon>Spermatophyta</taxon>
        <taxon>Pinopsida</taxon>
        <taxon>Pinidae</taxon>
        <taxon>Conifers II</taxon>
        <taxon>Cupressales</taxon>
        <taxon>Taxaceae</taxon>
        <taxon>Taxus</taxon>
    </lineage>
</organism>
<dbReference type="Pfam" id="PF01266">
    <property type="entry name" value="DAO"/>
    <property type="match status" value="1"/>
</dbReference>